<reference evidence="1 2" key="1">
    <citation type="submission" date="2019-12" db="EMBL/GenBank/DDBJ databases">
        <title>Genome sequencing and assembly of endphytes of Porphyra tenera.</title>
        <authorList>
            <person name="Park J.M."/>
            <person name="Shin R."/>
            <person name="Jo S.H."/>
        </authorList>
    </citation>
    <scope>NUCLEOTIDE SEQUENCE [LARGE SCALE GENOMIC DNA]</scope>
    <source>
        <strain evidence="1 2">GPM3</strain>
    </source>
</reference>
<dbReference type="Proteomes" id="UP000509761">
    <property type="component" value="Chromosome"/>
</dbReference>
<dbReference type="Pfam" id="PF07277">
    <property type="entry name" value="SapC"/>
    <property type="match status" value="1"/>
</dbReference>
<gene>
    <name evidence="1" type="ORF">FX987_00606</name>
</gene>
<evidence type="ECO:0000313" key="2">
    <source>
        <dbReference type="Proteomes" id="UP000509761"/>
    </source>
</evidence>
<dbReference type="AlphaFoldDB" id="A0AAP9NJG7"/>
<proteinExistence type="predicted"/>
<accession>A0AAP9NJG7</accession>
<sequence length="256" mass="29513">MLEWIAISRTQHVNKRFWSRQGYFFSAEYHLAPILLEELARLVPHYVLGFIYQNEGYHPVAVLGFNECNLYLHRDGRWLGDYVPASLREYPFTLAKAETNKKVFCIERQHLTDDLSAEPLFGEKGNLANQVEQTLSFLKQSECNRHLTTAACQVLSEAGLIEPWPLQLSWVDKQASLHMQGLHCINQQALNQLGEGTLADLHRRGALPLAYAQLFSMSQVIQLTERVKFHAQEQAKQSKLENDIDLFYEDGDEFKF</sequence>
<evidence type="ECO:0008006" key="3">
    <source>
        <dbReference type="Google" id="ProtNLM"/>
    </source>
</evidence>
<dbReference type="EMBL" id="CP054580">
    <property type="protein sequence ID" value="QKS22854.1"/>
    <property type="molecule type" value="Genomic_DNA"/>
</dbReference>
<protein>
    <recommendedName>
        <fullName evidence="3">SapC family protein</fullName>
    </recommendedName>
</protein>
<name>A0AAP9NJG7_9GAMM</name>
<dbReference type="RefSeq" id="WP_089690646.1">
    <property type="nucleotide sequence ID" value="NZ_CP054580.1"/>
</dbReference>
<organism evidence="1 2">
    <name type="scientific">Vreelandella titanicae</name>
    <dbReference type="NCBI Taxonomy" id="664683"/>
    <lineage>
        <taxon>Bacteria</taxon>
        <taxon>Pseudomonadati</taxon>
        <taxon>Pseudomonadota</taxon>
        <taxon>Gammaproteobacteria</taxon>
        <taxon>Oceanospirillales</taxon>
        <taxon>Halomonadaceae</taxon>
        <taxon>Vreelandella</taxon>
    </lineage>
</organism>
<evidence type="ECO:0000313" key="1">
    <source>
        <dbReference type="EMBL" id="QKS22854.1"/>
    </source>
</evidence>
<dbReference type="InterPro" id="IPR010836">
    <property type="entry name" value="SapC"/>
</dbReference>
<keyword evidence="2" id="KW-1185">Reference proteome</keyword>